<dbReference type="Gene3D" id="1.10.10.10">
    <property type="entry name" value="Winged helix-like DNA-binding domain superfamily/Winged helix DNA-binding domain"/>
    <property type="match status" value="1"/>
</dbReference>
<dbReference type="InterPro" id="IPR013324">
    <property type="entry name" value="RNA_pol_sigma_r3/r4-like"/>
</dbReference>
<dbReference type="EMBL" id="JAUFPT010000008">
    <property type="protein sequence ID" value="MDN3569825.1"/>
    <property type="molecule type" value="Genomic_DNA"/>
</dbReference>
<feature type="region of interest" description="Disordered" evidence="5">
    <location>
        <begin position="1"/>
        <end position="22"/>
    </location>
</feature>
<dbReference type="InterPro" id="IPR014284">
    <property type="entry name" value="RNA_pol_sigma-70_dom"/>
</dbReference>
<feature type="region of interest" description="Disordered" evidence="5">
    <location>
        <begin position="142"/>
        <end position="163"/>
    </location>
</feature>
<name>A0ABT8AK32_9HYPH</name>
<keyword evidence="3" id="KW-0731">Sigma factor</keyword>
<dbReference type="SUPFAM" id="SSF88659">
    <property type="entry name" value="Sigma3 and sigma4 domains of RNA polymerase sigma factors"/>
    <property type="match status" value="1"/>
</dbReference>
<keyword evidence="4" id="KW-0804">Transcription</keyword>
<feature type="domain" description="RNA polymerase sigma factor 70 region 4 type 2" evidence="7">
    <location>
        <begin position="169"/>
        <end position="221"/>
    </location>
</feature>
<dbReference type="PANTHER" id="PTHR43133">
    <property type="entry name" value="RNA POLYMERASE ECF-TYPE SIGMA FACTO"/>
    <property type="match status" value="1"/>
</dbReference>
<feature type="domain" description="RNA polymerase sigma-70 region 2" evidence="6">
    <location>
        <begin position="80"/>
        <end position="143"/>
    </location>
</feature>
<dbReference type="InterPro" id="IPR007627">
    <property type="entry name" value="RNA_pol_sigma70_r2"/>
</dbReference>
<feature type="compositionally biased region" description="Basic and acidic residues" evidence="5">
    <location>
        <begin position="1"/>
        <end position="13"/>
    </location>
</feature>
<dbReference type="Pfam" id="PF08281">
    <property type="entry name" value="Sigma70_r4_2"/>
    <property type="match status" value="1"/>
</dbReference>
<organism evidence="8 9">
    <name type="scientific">Methylobacterium longum</name>
    <dbReference type="NCBI Taxonomy" id="767694"/>
    <lineage>
        <taxon>Bacteria</taxon>
        <taxon>Pseudomonadati</taxon>
        <taxon>Pseudomonadota</taxon>
        <taxon>Alphaproteobacteria</taxon>
        <taxon>Hyphomicrobiales</taxon>
        <taxon>Methylobacteriaceae</taxon>
        <taxon>Methylobacterium</taxon>
    </lineage>
</organism>
<dbReference type="SUPFAM" id="SSF88946">
    <property type="entry name" value="Sigma2 domain of RNA polymerase sigma factors"/>
    <property type="match status" value="1"/>
</dbReference>
<evidence type="ECO:0000256" key="1">
    <source>
        <dbReference type="ARBA" id="ARBA00010641"/>
    </source>
</evidence>
<reference evidence="9" key="1">
    <citation type="journal article" date="2019" name="Int. J. Syst. Evol. Microbiol.">
        <title>The Global Catalogue of Microorganisms (GCM) 10K type strain sequencing project: providing services to taxonomists for standard genome sequencing and annotation.</title>
        <authorList>
            <consortium name="The Broad Institute Genomics Platform"/>
            <consortium name="The Broad Institute Genome Sequencing Center for Infectious Disease"/>
            <person name="Wu L."/>
            <person name="Ma J."/>
        </authorList>
    </citation>
    <scope>NUCLEOTIDE SEQUENCE [LARGE SCALE GENOMIC DNA]</scope>
    <source>
        <strain evidence="9">CECT 7806</strain>
    </source>
</reference>
<dbReference type="InterPro" id="IPR036388">
    <property type="entry name" value="WH-like_DNA-bd_sf"/>
</dbReference>
<dbReference type="Pfam" id="PF04542">
    <property type="entry name" value="Sigma70_r2"/>
    <property type="match status" value="1"/>
</dbReference>
<protein>
    <submittedName>
        <fullName evidence="8">Sigma-70 family RNA polymerase sigma factor</fullName>
    </submittedName>
</protein>
<sequence length="250" mass="27183">MSKDAEKLPEHADAVPSQSRSGLTDEIQRHLGSLLATAYAQDDAAREATSRFTDVLAKLDAALGEAVSHDDAAFKKLLVAVAPALRRFAISLARDPTAADDLMQDTLMRAWHARARFELGTNFEAWTFTILRNAFYSGHRRSREVQDDDGSHTAQLATPPEQDGRLDLQDVRAALDRLVPTMREALILVAIENLTYEEAAAVMNCQIGTVKSRVWRARDQLARMLGYTGADVGSDGVMLSALSGSGGTGE</sequence>
<dbReference type="PANTHER" id="PTHR43133:SF25">
    <property type="entry name" value="RNA POLYMERASE SIGMA FACTOR RFAY-RELATED"/>
    <property type="match status" value="1"/>
</dbReference>
<proteinExistence type="inferred from homology"/>
<dbReference type="NCBIfam" id="TIGR02937">
    <property type="entry name" value="sigma70-ECF"/>
    <property type="match status" value="1"/>
</dbReference>
<dbReference type="Gene3D" id="1.10.1740.10">
    <property type="match status" value="1"/>
</dbReference>
<comment type="caution">
    <text evidence="8">The sequence shown here is derived from an EMBL/GenBank/DDBJ whole genome shotgun (WGS) entry which is preliminary data.</text>
</comment>
<evidence type="ECO:0000256" key="3">
    <source>
        <dbReference type="ARBA" id="ARBA00023082"/>
    </source>
</evidence>
<dbReference type="InterPro" id="IPR039425">
    <property type="entry name" value="RNA_pol_sigma-70-like"/>
</dbReference>
<evidence type="ECO:0000313" key="9">
    <source>
        <dbReference type="Proteomes" id="UP001244297"/>
    </source>
</evidence>
<evidence type="ECO:0000256" key="2">
    <source>
        <dbReference type="ARBA" id="ARBA00023015"/>
    </source>
</evidence>
<accession>A0ABT8AK32</accession>
<dbReference type="RefSeq" id="WP_238290966.1">
    <property type="nucleotide sequence ID" value="NZ_BPQS01000030.1"/>
</dbReference>
<comment type="similarity">
    <text evidence="1">Belongs to the sigma-70 factor family. ECF subfamily.</text>
</comment>
<evidence type="ECO:0000256" key="5">
    <source>
        <dbReference type="SAM" id="MobiDB-lite"/>
    </source>
</evidence>
<dbReference type="InterPro" id="IPR013325">
    <property type="entry name" value="RNA_pol_sigma_r2"/>
</dbReference>
<evidence type="ECO:0000259" key="6">
    <source>
        <dbReference type="Pfam" id="PF04542"/>
    </source>
</evidence>
<evidence type="ECO:0000256" key="4">
    <source>
        <dbReference type="ARBA" id="ARBA00023163"/>
    </source>
</evidence>
<keyword evidence="2" id="KW-0805">Transcription regulation</keyword>
<evidence type="ECO:0000313" key="8">
    <source>
        <dbReference type="EMBL" id="MDN3569825.1"/>
    </source>
</evidence>
<dbReference type="Proteomes" id="UP001244297">
    <property type="component" value="Unassembled WGS sequence"/>
</dbReference>
<gene>
    <name evidence="8" type="ORF">QWZ18_04185</name>
</gene>
<dbReference type="CDD" id="cd06171">
    <property type="entry name" value="Sigma70_r4"/>
    <property type="match status" value="1"/>
</dbReference>
<keyword evidence="9" id="KW-1185">Reference proteome</keyword>
<dbReference type="InterPro" id="IPR013249">
    <property type="entry name" value="RNA_pol_sigma70_r4_t2"/>
</dbReference>
<evidence type="ECO:0000259" key="7">
    <source>
        <dbReference type="Pfam" id="PF08281"/>
    </source>
</evidence>